<feature type="transmembrane region" description="Helical" evidence="1">
    <location>
        <begin position="17"/>
        <end position="37"/>
    </location>
</feature>
<protein>
    <submittedName>
        <fullName evidence="2">Uncharacterized protein</fullName>
    </submittedName>
</protein>
<reference evidence="2" key="1">
    <citation type="submission" date="2014-09" db="EMBL/GenBank/DDBJ databases">
        <authorList>
            <person name="Magalhaes I.L.F."/>
            <person name="Oliveira U."/>
            <person name="Santos F.R."/>
            <person name="Vidigal T.H.D.A."/>
            <person name="Brescovit A.D."/>
            <person name="Santos A.J."/>
        </authorList>
    </citation>
    <scope>NUCLEOTIDE SEQUENCE</scope>
    <source>
        <tissue evidence="2">Shoot tissue taken approximately 20 cm above the soil surface</tissue>
    </source>
</reference>
<dbReference type="AlphaFoldDB" id="A0A0A9E603"/>
<reference evidence="2" key="2">
    <citation type="journal article" date="2015" name="Data Brief">
        <title>Shoot transcriptome of the giant reed, Arundo donax.</title>
        <authorList>
            <person name="Barrero R.A."/>
            <person name="Guerrero F.D."/>
            <person name="Moolhuijzen P."/>
            <person name="Goolsby J.A."/>
            <person name="Tidwell J."/>
            <person name="Bellgard S.E."/>
            <person name="Bellgard M.I."/>
        </authorList>
    </citation>
    <scope>NUCLEOTIDE SEQUENCE</scope>
    <source>
        <tissue evidence="2">Shoot tissue taken approximately 20 cm above the soil surface</tissue>
    </source>
</reference>
<name>A0A0A9E603_ARUDO</name>
<dbReference type="EMBL" id="GBRH01206483">
    <property type="protein sequence ID" value="JAD91412.1"/>
    <property type="molecule type" value="Transcribed_RNA"/>
</dbReference>
<evidence type="ECO:0000313" key="2">
    <source>
        <dbReference type="EMBL" id="JAD91412.1"/>
    </source>
</evidence>
<organism evidence="2">
    <name type="scientific">Arundo donax</name>
    <name type="common">Giant reed</name>
    <name type="synonym">Donax arundinaceus</name>
    <dbReference type="NCBI Taxonomy" id="35708"/>
    <lineage>
        <taxon>Eukaryota</taxon>
        <taxon>Viridiplantae</taxon>
        <taxon>Streptophyta</taxon>
        <taxon>Embryophyta</taxon>
        <taxon>Tracheophyta</taxon>
        <taxon>Spermatophyta</taxon>
        <taxon>Magnoliopsida</taxon>
        <taxon>Liliopsida</taxon>
        <taxon>Poales</taxon>
        <taxon>Poaceae</taxon>
        <taxon>PACMAD clade</taxon>
        <taxon>Arundinoideae</taxon>
        <taxon>Arundineae</taxon>
        <taxon>Arundo</taxon>
    </lineage>
</organism>
<proteinExistence type="predicted"/>
<keyword evidence="1" id="KW-0812">Transmembrane</keyword>
<accession>A0A0A9E603</accession>
<sequence>MIVIHCQPTLGVSSQKLWTGLPVVLCSSSLVLILNFLTSSCRDARSSFFLS</sequence>
<evidence type="ECO:0000256" key="1">
    <source>
        <dbReference type="SAM" id="Phobius"/>
    </source>
</evidence>
<keyword evidence="1" id="KW-1133">Transmembrane helix</keyword>
<keyword evidence="1" id="KW-0472">Membrane</keyword>